<keyword evidence="3" id="KW-0862">Zinc</keyword>
<name>A0A811N5N0_9POAL</name>
<dbReference type="EMBL" id="CAJGYO010000003">
    <property type="protein sequence ID" value="CAD6218634.1"/>
    <property type="molecule type" value="Genomic_DNA"/>
</dbReference>
<reference evidence="7" key="1">
    <citation type="submission" date="2020-10" db="EMBL/GenBank/DDBJ databases">
        <authorList>
            <person name="Han B."/>
            <person name="Lu T."/>
            <person name="Zhao Q."/>
            <person name="Huang X."/>
            <person name="Zhao Y."/>
        </authorList>
    </citation>
    <scope>NUCLEOTIDE SEQUENCE</scope>
</reference>
<keyword evidence="2 4" id="KW-0863">Zinc-finger</keyword>
<evidence type="ECO:0000256" key="1">
    <source>
        <dbReference type="ARBA" id="ARBA00022723"/>
    </source>
</evidence>
<dbReference type="AlphaFoldDB" id="A0A811N5N0"/>
<evidence type="ECO:0000256" key="5">
    <source>
        <dbReference type="SAM" id="MobiDB-lite"/>
    </source>
</evidence>
<keyword evidence="8" id="KW-1185">Reference proteome</keyword>
<proteinExistence type="predicted"/>
<dbReference type="PROSITE" id="PS50089">
    <property type="entry name" value="ZF_RING_2"/>
    <property type="match status" value="1"/>
</dbReference>
<evidence type="ECO:0000313" key="7">
    <source>
        <dbReference type="EMBL" id="CAD6218634.1"/>
    </source>
</evidence>
<dbReference type="InterPro" id="IPR017907">
    <property type="entry name" value="Znf_RING_CS"/>
</dbReference>
<evidence type="ECO:0000256" key="3">
    <source>
        <dbReference type="ARBA" id="ARBA00022833"/>
    </source>
</evidence>
<dbReference type="SMART" id="SM00184">
    <property type="entry name" value="RING"/>
    <property type="match status" value="1"/>
</dbReference>
<keyword evidence="1" id="KW-0479">Metal-binding</keyword>
<dbReference type="InterPro" id="IPR001841">
    <property type="entry name" value="Znf_RING"/>
</dbReference>
<comment type="caution">
    <text evidence="7">The sequence shown here is derived from an EMBL/GenBank/DDBJ whole genome shotgun (WGS) entry which is preliminary data.</text>
</comment>
<feature type="domain" description="RING-type" evidence="6">
    <location>
        <begin position="151"/>
        <end position="189"/>
    </location>
</feature>
<protein>
    <recommendedName>
        <fullName evidence="6">RING-type domain-containing protein</fullName>
    </recommendedName>
</protein>
<dbReference type="Pfam" id="PF13920">
    <property type="entry name" value="zf-C3HC4_3"/>
    <property type="match status" value="1"/>
</dbReference>
<dbReference type="InterPro" id="IPR013083">
    <property type="entry name" value="Znf_RING/FYVE/PHD"/>
</dbReference>
<evidence type="ECO:0000256" key="2">
    <source>
        <dbReference type="ARBA" id="ARBA00022771"/>
    </source>
</evidence>
<dbReference type="OrthoDB" id="1711136at2759"/>
<gene>
    <name evidence="7" type="ORF">NCGR_LOCUS12485</name>
</gene>
<feature type="region of interest" description="Disordered" evidence="5">
    <location>
        <begin position="64"/>
        <end position="107"/>
    </location>
</feature>
<dbReference type="GO" id="GO:0008270">
    <property type="term" value="F:zinc ion binding"/>
    <property type="evidence" value="ECO:0007669"/>
    <property type="project" value="UniProtKB-KW"/>
</dbReference>
<evidence type="ECO:0000313" key="8">
    <source>
        <dbReference type="Proteomes" id="UP000604825"/>
    </source>
</evidence>
<dbReference type="PANTHER" id="PTHR46629">
    <property type="entry name" value="OS01G0917900 PROTEIN"/>
    <property type="match status" value="1"/>
</dbReference>
<dbReference type="PROSITE" id="PS00518">
    <property type="entry name" value="ZF_RING_1"/>
    <property type="match status" value="1"/>
</dbReference>
<dbReference type="Proteomes" id="UP000604825">
    <property type="component" value="Unassembled WGS sequence"/>
</dbReference>
<organism evidence="7 8">
    <name type="scientific">Miscanthus lutarioriparius</name>
    <dbReference type="NCBI Taxonomy" id="422564"/>
    <lineage>
        <taxon>Eukaryota</taxon>
        <taxon>Viridiplantae</taxon>
        <taxon>Streptophyta</taxon>
        <taxon>Embryophyta</taxon>
        <taxon>Tracheophyta</taxon>
        <taxon>Spermatophyta</taxon>
        <taxon>Magnoliopsida</taxon>
        <taxon>Liliopsida</taxon>
        <taxon>Poales</taxon>
        <taxon>Poaceae</taxon>
        <taxon>PACMAD clade</taxon>
        <taxon>Panicoideae</taxon>
        <taxon>Andropogonodae</taxon>
        <taxon>Andropogoneae</taxon>
        <taxon>Saccharinae</taxon>
        <taxon>Miscanthus</taxon>
    </lineage>
</organism>
<evidence type="ECO:0000256" key="4">
    <source>
        <dbReference type="PROSITE-ProRule" id="PRU00175"/>
    </source>
</evidence>
<feature type="compositionally biased region" description="Low complexity" evidence="5">
    <location>
        <begin position="95"/>
        <end position="107"/>
    </location>
</feature>
<evidence type="ECO:0000259" key="6">
    <source>
        <dbReference type="PROSITE" id="PS50089"/>
    </source>
</evidence>
<accession>A0A811N5N0</accession>
<sequence length="199" mass="21162">MEVRAPPGSRPRPPTPRRGVTLAEQLTASSNLRDLLKLRDDVDRGEGEGRPAAAARRRTLLDVIRDADEGRRPPAVASVRRGVRPAPAPGGTGTGTATAAPGSAARGESQRVSLMALLERTEQQQWTWKRAGGAEDEEEKEKGSGGVGGRCCVCVARGKGAAFIPCGHTFCRACARELRAGRGRCPLCNATIREVLNLF</sequence>
<dbReference type="SUPFAM" id="SSF57850">
    <property type="entry name" value="RING/U-box"/>
    <property type="match status" value="1"/>
</dbReference>
<dbReference type="Gene3D" id="3.30.40.10">
    <property type="entry name" value="Zinc/RING finger domain, C3HC4 (zinc finger)"/>
    <property type="match status" value="1"/>
</dbReference>